<name>A0ABU4YM15_9HYPH</name>
<reference evidence="1 2" key="1">
    <citation type="submission" date="2023-08" db="EMBL/GenBank/DDBJ databases">
        <title>Implementing the SeqCode for naming new Mesorhizobium species isolated from Vachellia karroo root nodules.</title>
        <authorList>
            <person name="Van Lill M."/>
        </authorList>
    </citation>
    <scope>NUCLEOTIDE SEQUENCE [LARGE SCALE GENOMIC DNA]</scope>
    <source>
        <strain evidence="1 2">VK2B</strain>
    </source>
</reference>
<sequence>MAKVQYLLEIEARGQLDLPEHIQALLGSMMPKPRDTPPDSFGIISSLPERLVMGLNWCAARCLAAAAGLFA</sequence>
<evidence type="ECO:0000313" key="1">
    <source>
        <dbReference type="EMBL" id="MDX8488024.1"/>
    </source>
</evidence>
<accession>A0ABU4YM15</accession>
<gene>
    <name evidence="1" type="ORF">RFM52_22865</name>
</gene>
<evidence type="ECO:0000313" key="2">
    <source>
        <dbReference type="Proteomes" id="UP001280156"/>
    </source>
</evidence>
<dbReference type="Proteomes" id="UP001280156">
    <property type="component" value="Unassembled WGS sequence"/>
</dbReference>
<organism evidence="1 2">
    <name type="scientific">Mesorhizobium humile</name>
    <dbReference type="NCBI Taxonomy" id="3072313"/>
    <lineage>
        <taxon>Bacteria</taxon>
        <taxon>Pseudomonadati</taxon>
        <taxon>Pseudomonadota</taxon>
        <taxon>Alphaproteobacteria</taxon>
        <taxon>Hyphomicrobiales</taxon>
        <taxon>Phyllobacteriaceae</taxon>
        <taxon>Mesorhizobium</taxon>
    </lineage>
</organism>
<dbReference type="EMBL" id="JAVIIV010000016">
    <property type="protein sequence ID" value="MDX8488024.1"/>
    <property type="molecule type" value="Genomic_DNA"/>
</dbReference>
<dbReference type="RefSeq" id="WP_320293605.1">
    <property type="nucleotide sequence ID" value="NZ_JAVIIU010000001.1"/>
</dbReference>
<proteinExistence type="predicted"/>
<keyword evidence="2" id="KW-1185">Reference proteome</keyword>
<comment type="caution">
    <text evidence="1">The sequence shown here is derived from an EMBL/GenBank/DDBJ whole genome shotgun (WGS) entry which is preliminary data.</text>
</comment>
<protein>
    <submittedName>
        <fullName evidence="1">Uncharacterized protein</fullName>
    </submittedName>
</protein>